<dbReference type="OrthoDB" id="10438024at2759"/>
<evidence type="ECO:0000313" key="2">
    <source>
        <dbReference type="EMBL" id="KAF5394357.1"/>
    </source>
</evidence>
<feature type="compositionally biased region" description="Polar residues" evidence="1">
    <location>
        <begin position="82"/>
        <end position="91"/>
    </location>
</feature>
<dbReference type="AlphaFoldDB" id="A0A8J4WSB6"/>
<gene>
    <name evidence="2" type="ORF">PHET_11715</name>
</gene>
<name>A0A8J4WSB6_9TREM</name>
<dbReference type="Proteomes" id="UP000748531">
    <property type="component" value="Unassembled WGS sequence"/>
</dbReference>
<feature type="region of interest" description="Disordered" evidence="1">
    <location>
        <begin position="31"/>
        <end position="206"/>
    </location>
</feature>
<evidence type="ECO:0000256" key="1">
    <source>
        <dbReference type="SAM" id="MobiDB-lite"/>
    </source>
</evidence>
<reference evidence="2" key="1">
    <citation type="submission" date="2019-05" db="EMBL/GenBank/DDBJ databases">
        <title>Annotation for the trematode Paragonimus heterotremus.</title>
        <authorList>
            <person name="Choi Y.-J."/>
        </authorList>
    </citation>
    <scope>NUCLEOTIDE SEQUENCE</scope>
    <source>
        <strain evidence="2">LC</strain>
    </source>
</reference>
<feature type="compositionally biased region" description="Polar residues" evidence="1">
    <location>
        <begin position="197"/>
        <end position="206"/>
    </location>
</feature>
<protein>
    <submittedName>
        <fullName evidence="2">Uncharacterized protein</fullName>
    </submittedName>
</protein>
<evidence type="ECO:0000313" key="3">
    <source>
        <dbReference type="Proteomes" id="UP000748531"/>
    </source>
</evidence>
<organism evidence="2 3">
    <name type="scientific">Paragonimus heterotremus</name>
    <dbReference type="NCBI Taxonomy" id="100268"/>
    <lineage>
        <taxon>Eukaryota</taxon>
        <taxon>Metazoa</taxon>
        <taxon>Spiralia</taxon>
        <taxon>Lophotrochozoa</taxon>
        <taxon>Platyhelminthes</taxon>
        <taxon>Trematoda</taxon>
        <taxon>Digenea</taxon>
        <taxon>Plagiorchiida</taxon>
        <taxon>Troglotremata</taxon>
        <taxon>Troglotrematidae</taxon>
        <taxon>Paragonimus</taxon>
    </lineage>
</organism>
<sequence length="206" mass="22579">MPMKAGSVESLVTRKQSAYFARLRLLFEEGFGNTPQDRDSLDQLNPVNKEDSAPASYPLQKPALPTTVKEFSAPLRRPGATKQLQGISSSAEAKDEGKKMTGNPTRKVLPELPLKPSDIRRSVLQSPSESGNVQRPSLGQMGFIRPKRPRTHNLRPQSPKPPVIGTYSPDEDLFKISKSPASGSNSSPGRPFRTQPFALTSQIDKT</sequence>
<feature type="compositionally biased region" description="Polar residues" evidence="1">
    <location>
        <begin position="123"/>
        <end position="137"/>
    </location>
</feature>
<comment type="caution">
    <text evidence="2">The sequence shown here is derived from an EMBL/GenBank/DDBJ whole genome shotgun (WGS) entry which is preliminary data.</text>
</comment>
<accession>A0A8J4WSB6</accession>
<feature type="compositionally biased region" description="Low complexity" evidence="1">
    <location>
        <begin position="177"/>
        <end position="189"/>
    </location>
</feature>
<keyword evidence="3" id="KW-1185">Reference proteome</keyword>
<proteinExistence type="predicted"/>
<dbReference type="EMBL" id="LUCH01018842">
    <property type="protein sequence ID" value="KAF5394357.1"/>
    <property type="molecule type" value="Genomic_DNA"/>
</dbReference>